<protein>
    <recommendedName>
        <fullName evidence="2">Transcriptional regulator</fullName>
    </recommendedName>
</protein>
<evidence type="ECO:0000313" key="1">
    <source>
        <dbReference type="EMBL" id="XDK32167.1"/>
    </source>
</evidence>
<evidence type="ECO:0008006" key="2">
    <source>
        <dbReference type="Google" id="ProtNLM"/>
    </source>
</evidence>
<sequence length="433" mass="49479">MKVRVGVIGPADSINLMSKIAEEFQDKLTIVPLAYNHEKETYKITQNNQHLVDIWFFTGIIPYKLATKHPLNRQSFYPKLDGASLHKILLEMFYKENKNLEKISIDTLLENEVYEAYTDLSINHEQLHIFGRTWDRHSDDLVQFHYELHKSKKVDACITGLRSVYENLTKLGIPAYWLKSTNENIRYALNTAIQQWETMYFKNSQLAVLLIKIGIGCSVTENFPLTYEMNRLNLQLQKAVLNFTENITGSFISIGMGEFIIFSTRGALQSNLGQMNVLMENILLLTDRPAHIGIGYGETTLSAEENARLALLHAQNYGDKSIFLVTDTGNIEGPLTEKESISYGFRTENKEVSEKLKKAGVAITTFNRIVSVQKNLGNLSITANDIALWLKMTERNARRILNSLVEQDLIEVIGKESPQTRGRPRQIYRIKQI</sequence>
<dbReference type="AlphaFoldDB" id="A0AB39HND4"/>
<proteinExistence type="predicted"/>
<dbReference type="InterPro" id="IPR043128">
    <property type="entry name" value="Rev_trsase/Diguanyl_cyclase"/>
</dbReference>
<organism evidence="1">
    <name type="scientific">Ornithinibacillus sp. 4-3</name>
    <dbReference type="NCBI Taxonomy" id="3231488"/>
    <lineage>
        <taxon>Bacteria</taxon>
        <taxon>Bacillati</taxon>
        <taxon>Bacillota</taxon>
        <taxon>Bacilli</taxon>
        <taxon>Bacillales</taxon>
        <taxon>Bacillaceae</taxon>
        <taxon>Ornithinibacillus</taxon>
    </lineage>
</organism>
<dbReference type="Gene3D" id="3.30.70.270">
    <property type="match status" value="1"/>
</dbReference>
<name>A0AB39HND4_9BACI</name>
<dbReference type="EMBL" id="CP162599">
    <property type="protein sequence ID" value="XDK32167.1"/>
    <property type="molecule type" value="Genomic_DNA"/>
</dbReference>
<dbReference type="SUPFAM" id="SSF46785">
    <property type="entry name" value="Winged helix' DNA-binding domain"/>
    <property type="match status" value="1"/>
</dbReference>
<dbReference type="InterPro" id="IPR036390">
    <property type="entry name" value="WH_DNA-bd_sf"/>
</dbReference>
<accession>A0AB39HND4</accession>
<gene>
    <name evidence="1" type="ORF">AB4Y30_14280</name>
</gene>
<dbReference type="RefSeq" id="WP_368652888.1">
    <property type="nucleotide sequence ID" value="NZ_CP162599.1"/>
</dbReference>
<reference evidence="1" key="1">
    <citation type="submission" date="2024-07" db="EMBL/GenBank/DDBJ databases">
        <title>Halotolerant mesophilic bacterium Ornithinibacillus sp. 4-3, sp. nov., isolated from soil.</title>
        <authorList>
            <person name="Sidarenka A.V."/>
            <person name="Guliayeva D.E."/>
            <person name="Leanovich S.I."/>
            <person name="Hileuskaya K.S."/>
            <person name="Akhremchuk A.E."/>
            <person name="Sikolenko M.A."/>
            <person name="Valentovich L.N."/>
        </authorList>
    </citation>
    <scope>NUCLEOTIDE SEQUENCE</scope>
    <source>
        <strain evidence="1">4-3</strain>
    </source>
</reference>